<dbReference type="Gene3D" id="3.40.50.300">
    <property type="entry name" value="P-loop containing nucleotide triphosphate hydrolases"/>
    <property type="match status" value="1"/>
</dbReference>
<dbReference type="PANTHER" id="PTHR24220">
    <property type="entry name" value="IMPORT ATP-BINDING PROTEIN"/>
    <property type="match status" value="1"/>
</dbReference>
<evidence type="ECO:0000256" key="2">
    <source>
        <dbReference type="ARBA" id="ARBA00022741"/>
    </source>
</evidence>
<sequence length="257" mass="27805">MQSAQTDIPPNKRSSQPLDKNIVFEAQGITKTYQMGEVQVHALRGVDLKLYEGELAVLLGASGSGKSTLLNILGGLDTPTKGTVVYHNKDEIIDLSCASEHELTEYRRFNVGFVFQFYNLIPSLTARENVAVVTEIAKAPMTPEEALELVGLGERLDHFPAQLSGGEQQRVAIARAIAKNPDVLLCDEPTGALDSQTGIKVLEALQRVNAELGTTTAVITHNAGIAQMADRVISLSDGQITDIHTNSTRLSPKDLSW</sequence>
<dbReference type="Pfam" id="PF00005">
    <property type="entry name" value="ABC_tran"/>
    <property type="match status" value="1"/>
</dbReference>
<keyword evidence="1" id="KW-0813">Transport</keyword>
<keyword evidence="2" id="KW-0547">Nucleotide-binding</keyword>
<proteinExistence type="predicted"/>
<protein>
    <submittedName>
        <fullName evidence="5">ABC transporter ATP-binding protein</fullName>
    </submittedName>
</protein>
<reference evidence="5 6" key="1">
    <citation type="submission" date="2022-06" db="EMBL/GenBank/DDBJ databases">
        <title>Thiomicrohabdus sp. nov, an obligately chemolithoautotrophic, sulfur-oxidizing bacterium isolated from beach of Guanyin Mountain. Amoy.</title>
        <authorList>
            <person name="Zhu H."/>
        </authorList>
    </citation>
    <scope>NUCLEOTIDE SEQUENCE [LARGE SCALE GENOMIC DNA]</scope>
    <source>
        <strain evidence="5 6">XGS-01</strain>
    </source>
</reference>
<dbReference type="GO" id="GO:0005524">
    <property type="term" value="F:ATP binding"/>
    <property type="evidence" value="ECO:0007669"/>
    <property type="project" value="UniProtKB-KW"/>
</dbReference>
<dbReference type="InterPro" id="IPR003439">
    <property type="entry name" value="ABC_transporter-like_ATP-bd"/>
</dbReference>
<feature type="domain" description="ABC transporter" evidence="4">
    <location>
        <begin position="24"/>
        <end position="257"/>
    </location>
</feature>
<keyword evidence="6" id="KW-1185">Reference proteome</keyword>
<dbReference type="InterPro" id="IPR017871">
    <property type="entry name" value="ABC_transporter-like_CS"/>
</dbReference>
<dbReference type="InterPro" id="IPR027417">
    <property type="entry name" value="P-loop_NTPase"/>
</dbReference>
<dbReference type="InterPro" id="IPR017911">
    <property type="entry name" value="MacB-like_ATP-bd"/>
</dbReference>
<name>A0ABY8CGG4_9GAMM</name>
<dbReference type="SUPFAM" id="SSF52540">
    <property type="entry name" value="P-loop containing nucleoside triphosphate hydrolases"/>
    <property type="match status" value="1"/>
</dbReference>
<evidence type="ECO:0000256" key="3">
    <source>
        <dbReference type="ARBA" id="ARBA00022840"/>
    </source>
</evidence>
<dbReference type="PROSITE" id="PS00211">
    <property type="entry name" value="ABC_TRANSPORTER_1"/>
    <property type="match status" value="1"/>
</dbReference>
<dbReference type="CDD" id="cd03255">
    <property type="entry name" value="ABC_MJ0796_LolCDE_FtsE"/>
    <property type="match status" value="1"/>
</dbReference>
<gene>
    <name evidence="5" type="ORF">NR989_04605</name>
</gene>
<evidence type="ECO:0000313" key="6">
    <source>
        <dbReference type="Proteomes" id="UP001222275"/>
    </source>
</evidence>
<dbReference type="InterPro" id="IPR015854">
    <property type="entry name" value="ABC_transpr_LolD-like"/>
</dbReference>
<evidence type="ECO:0000256" key="1">
    <source>
        <dbReference type="ARBA" id="ARBA00022448"/>
    </source>
</evidence>
<keyword evidence="3 5" id="KW-0067">ATP-binding</keyword>
<dbReference type="Proteomes" id="UP001222275">
    <property type="component" value="Chromosome"/>
</dbReference>
<dbReference type="EMBL" id="CP102381">
    <property type="protein sequence ID" value="WEJ63538.1"/>
    <property type="molecule type" value="Genomic_DNA"/>
</dbReference>
<accession>A0ABY8CGG4</accession>
<dbReference type="InterPro" id="IPR003593">
    <property type="entry name" value="AAA+_ATPase"/>
</dbReference>
<evidence type="ECO:0000259" key="4">
    <source>
        <dbReference type="PROSITE" id="PS50893"/>
    </source>
</evidence>
<dbReference type="PROSITE" id="PS50893">
    <property type="entry name" value="ABC_TRANSPORTER_2"/>
    <property type="match status" value="1"/>
</dbReference>
<dbReference type="PANTHER" id="PTHR24220:SF686">
    <property type="entry name" value="BLL7988 PROTEIN"/>
    <property type="match status" value="1"/>
</dbReference>
<dbReference type="SMART" id="SM00382">
    <property type="entry name" value="AAA"/>
    <property type="match status" value="1"/>
</dbReference>
<evidence type="ECO:0000313" key="5">
    <source>
        <dbReference type="EMBL" id="WEJ63538.1"/>
    </source>
</evidence>
<organism evidence="5 6">
    <name type="scientific">Thiomicrorhabdus lithotrophica</name>
    <dbReference type="NCBI Taxonomy" id="2949997"/>
    <lineage>
        <taxon>Bacteria</taxon>
        <taxon>Pseudomonadati</taxon>
        <taxon>Pseudomonadota</taxon>
        <taxon>Gammaproteobacteria</taxon>
        <taxon>Thiotrichales</taxon>
        <taxon>Piscirickettsiaceae</taxon>
        <taxon>Thiomicrorhabdus</taxon>
    </lineage>
</organism>